<comment type="caution">
    <text evidence="1">The sequence shown here is derived from an EMBL/GenBank/DDBJ whole genome shotgun (WGS) entry which is preliminary data.</text>
</comment>
<sequence length="92" mass="10011">MVSRSKLVELPRPKCWLLVGPQADWELLKGGGAWTGVTASEACFVSLRRTTQSEPSGSGLLLLLLPPPQRNLPDYPRTAGVWAVVALRRGMV</sequence>
<dbReference type="EMBL" id="LFIW01000837">
    <property type="protein sequence ID" value="KZL84635.1"/>
    <property type="molecule type" value="Genomic_DNA"/>
</dbReference>
<dbReference type="Proteomes" id="UP000076584">
    <property type="component" value="Unassembled WGS sequence"/>
</dbReference>
<organism evidence="1 2">
    <name type="scientific">Colletotrichum incanum</name>
    <name type="common">Soybean anthracnose fungus</name>
    <dbReference type="NCBI Taxonomy" id="1573173"/>
    <lineage>
        <taxon>Eukaryota</taxon>
        <taxon>Fungi</taxon>
        <taxon>Dikarya</taxon>
        <taxon>Ascomycota</taxon>
        <taxon>Pezizomycotina</taxon>
        <taxon>Sordariomycetes</taxon>
        <taxon>Hypocreomycetidae</taxon>
        <taxon>Glomerellales</taxon>
        <taxon>Glomerellaceae</taxon>
        <taxon>Colletotrichum</taxon>
        <taxon>Colletotrichum spaethianum species complex</taxon>
    </lineage>
</organism>
<protein>
    <submittedName>
        <fullName evidence="1">Uncharacterized protein</fullName>
    </submittedName>
</protein>
<proteinExistence type="predicted"/>
<evidence type="ECO:0000313" key="1">
    <source>
        <dbReference type="EMBL" id="KZL84635.1"/>
    </source>
</evidence>
<evidence type="ECO:0000313" key="2">
    <source>
        <dbReference type="Proteomes" id="UP000076584"/>
    </source>
</evidence>
<keyword evidence="2" id="KW-1185">Reference proteome</keyword>
<gene>
    <name evidence="1" type="ORF">CI238_12156</name>
</gene>
<name>A0A167E2V5_COLIC</name>
<accession>A0A167E2V5</accession>
<dbReference type="AlphaFoldDB" id="A0A167E2V5"/>
<reference evidence="1 2" key="1">
    <citation type="submission" date="2015-06" db="EMBL/GenBank/DDBJ databases">
        <title>Survival trade-offs in plant roots during colonization by closely related pathogenic and mutualistic fungi.</title>
        <authorList>
            <person name="Hacquard S."/>
            <person name="Kracher B."/>
            <person name="Hiruma K."/>
            <person name="Weinman A."/>
            <person name="Muench P."/>
            <person name="Garrido Oter R."/>
            <person name="Ver Loren van Themaat E."/>
            <person name="Dallerey J.-F."/>
            <person name="Damm U."/>
            <person name="Henrissat B."/>
            <person name="Lespinet O."/>
            <person name="Thon M."/>
            <person name="Kemen E."/>
            <person name="McHardy A.C."/>
            <person name="Schulze-Lefert P."/>
            <person name="O'Connell R.J."/>
        </authorList>
    </citation>
    <scope>NUCLEOTIDE SEQUENCE [LARGE SCALE GENOMIC DNA]</scope>
    <source>
        <strain evidence="1 2">MAFF 238704</strain>
    </source>
</reference>